<accession>A0A6B4JL91</accession>
<dbReference type="AlphaFoldDB" id="A0A6B4JL91"/>
<comment type="caution">
    <text evidence="1">The sequence shown here is derived from an EMBL/GenBank/DDBJ whole genome shotgun (WGS) entry which is preliminary data.</text>
</comment>
<name>A0A6B4JL91_CLOBO</name>
<dbReference type="RefSeq" id="WP_003369594.1">
    <property type="nucleotide sequence ID" value="NZ_JACBBA010000002.1"/>
</dbReference>
<proteinExistence type="predicted"/>
<evidence type="ECO:0000313" key="2">
    <source>
        <dbReference type="Proteomes" id="UP000486903"/>
    </source>
</evidence>
<reference evidence="1 2" key="1">
    <citation type="submission" date="2019-04" db="EMBL/GenBank/DDBJ databases">
        <title>Genome sequencing of Clostridium botulinum Groups I-IV and Clostridium butyricum.</title>
        <authorList>
            <person name="Brunt J."/>
            <person name="Van Vliet A.H.M."/>
            <person name="Stringer S.C."/>
            <person name="Carter A.T."/>
            <person name="Peck M.W."/>
        </authorList>
    </citation>
    <scope>NUCLEOTIDE SEQUENCE [LARGE SCALE GENOMIC DNA]</scope>
    <source>
        <strain evidence="1 2">BL81</strain>
    </source>
</reference>
<organism evidence="1 2">
    <name type="scientific">Clostridium botulinum</name>
    <dbReference type="NCBI Taxonomy" id="1491"/>
    <lineage>
        <taxon>Bacteria</taxon>
        <taxon>Bacillati</taxon>
        <taxon>Bacillota</taxon>
        <taxon>Clostridia</taxon>
        <taxon>Eubacteriales</taxon>
        <taxon>Clostridiaceae</taxon>
        <taxon>Clostridium</taxon>
    </lineage>
</organism>
<evidence type="ECO:0000313" key="1">
    <source>
        <dbReference type="EMBL" id="NFV27404.1"/>
    </source>
</evidence>
<gene>
    <name evidence="1" type="ORF">FDG31_14725</name>
</gene>
<dbReference type="EMBL" id="SXFB01000015">
    <property type="protein sequence ID" value="NFV27404.1"/>
    <property type="molecule type" value="Genomic_DNA"/>
</dbReference>
<sequence>MIIKADKEKVLKEFKEKYVRTRSLNEFKRIITVYSVNKDNVKENLISEFNSICEKAILLQENKLKGEIKYIYLSMMRTKILKNIGQWRVDLYDEKWFLDKEECAGYMYFDFVYEELFNNMELLLEKKKEYGRVIKESDIYAIKQSEAEKYQSLVVKILKDILPSFLECRSFKEMKKNKDFVIAAGQYMDIAVKIYPEGL</sequence>
<dbReference type="Proteomes" id="UP000486903">
    <property type="component" value="Unassembled WGS sequence"/>
</dbReference>
<protein>
    <submittedName>
        <fullName evidence="1">Uncharacterized protein</fullName>
    </submittedName>
</protein>